<gene>
    <name evidence="3" type="ORF">CRP01_28450</name>
</gene>
<feature type="transmembrane region" description="Helical" evidence="1">
    <location>
        <begin position="83"/>
        <end position="103"/>
    </location>
</feature>
<keyword evidence="4" id="KW-1185">Reference proteome</keyword>
<dbReference type="Proteomes" id="UP000223913">
    <property type="component" value="Unassembled WGS sequence"/>
</dbReference>
<feature type="transmembrane region" description="Helical" evidence="1">
    <location>
        <begin position="151"/>
        <end position="171"/>
    </location>
</feature>
<reference evidence="3 4" key="1">
    <citation type="submission" date="2017-10" db="EMBL/GenBank/DDBJ databases">
        <title>The draft genome sequence of Lewinella nigricans NBRC 102662.</title>
        <authorList>
            <person name="Wang K."/>
        </authorList>
    </citation>
    <scope>NUCLEOTIDE SEQUENCE [LARGE SCALE GENOMIC DNA]</scope>
    <source>
        <strain evidence="3 4">NBRC 102662</strain>
    </source>
</reference>
<evidence type="ECO:0000313" key="4">
    <source>
        <dbReference type="Proteomes" id="UP000223913"/>
    </source>
</evidence>
<dbReference type="Pfam" id="PF00487">
    <property type="entry name" value="FA_desaturase"/>
    <property type="match status" value="1"/>
</dbReference>
<dbReference type="GO" id="GO:0006629">
    <property type="term" value="P:lipid metabolic process"/>
    <property type="evidence" value="ECO:0007669"/>
    <property type="project" value="InterPro"/>
</dbReference>
<evidence type="ECO:0000256" key="1">
    <source>
        <dbReference type="SAM" id="Phobius"/>
    </source>
</evidence>
<feature type="transmembrane region" description="Helical" evidence="1">
    <location>
        <begin position="203"/>
        <end position="223"/>
    </location>
</feature>
<dbReference type="EMBL" id="PDUD01000034">
    <property type="protein sequence ID" value="PHN03018.1"/>
    <property type="molecule type" value="Genomic_DNA"/>
</dbReference>
<organism evidence="3 4">
    <name type="scientific">Flavilitoribacter nigricans (strain ATCC 23147 / DSM 23189 / NBRC 102662 / NCIMB 1420 / SS-2)</name>
    <name type="common">Lewinella nigricans</name>
    <dbReference type="NCBI Taxonomy" id="1122177"/>
    <lineage>
        <taxon>Bacteria</taxon>
        <taxon>Pseudomonadati</taxon>
        <taxon>Bacteroidota</taxon>
        <taxon>Saprospiria</taxon>
        <taxon>Saprospirales</taxon>
        <taxon>Lewinellaceae</taxon>
        <taxon>Flavilitoribacter</taxon>
    </lineage>
</organism>
<dbReference type="PANTHER" id="PTHR19353:SF73">
    <property type="entry name" value="FATTY ACID DESATURASE"/>
    <property type="match status" value="1"/>
</dbReference>
<dbReference type="InterPro" id="IPR005804">
    <property type="entry name" value="FA_desaturase_dom"/>
</dbReference>
<dbReference type="OrthoDB" id="9769653at2"/>
<dbReference type="AlphaFoldDB" id="A0A2D0N3Q2"/>
<feature type="transmembrane region" description="Helical" evidence="1">
    <location>
        <begin position="50"/>
        <end position="71"/>
    </location>
</feature>
<proteinExistence type="predicted"/>
<keyword evidence="1" id="KW-0812">Transmembrane</keyword>
<dbReference type="RefSeq" id="WP_099153459.1">
    <property type="nucleotide sequence ID" value="NZ_PDUD01000034.1"/>
</dbReference>
<name>A0A2D0N3Q2_FLAN2</name>
<dbReference type="GO" id="GO:0016717">
    <property type="term" value="F:oxidoreductase activity, acting on paired donors, with oxidation of a pair of donors resulting in the reduction of molecular oxygen to two molecules of water"/>
    <property type="evidence" value="ECO:0007669"/>
    <property type="project" value="TreeGrafter"/>
</dbReference>
<feature type="transmembrane region" description="Helical" evidence="1">
    <location>
        <begin position="178"/>
        <end position="197"/>
    </location>
</feature>
<dbReference type="PANTHER" id="PTHR19353">
    <property type="entry name" value="FATTY ACID DESATURASE 2"/>
    <property type="match status" value="1"/>
</dbReference>
<feature type="domain" description="Fatty acid desaturase" evidence="2">
    <location>
        <begin position="50"/>
        <end position="292"/>
    </location>
</feature>
<protein>
    <submittedName>
        <fullName evidence="3">Fatty acid desaturase</fullName>
    </submittedName>
</protein>
<dbReference type="GO" id="GO:0016020">
    <property type="term" value="C:membrane"/>
    <property type="evidence" value="ECO:0007669"/>
    <property type="project" value="TreeGrafter"/>
</dbReference>
<sequence>MNTQDKEKQLIRATLPYAKENRTKSWGTTFSTLAVIAIAFVGIFAPTALWVKILSSVLLGLTLVRFFIIYHDYAHNSILQKSTFAKWLFTFFGLYILAPLSIWRRSHDHHHQHNSKLYTSSIGSYPIVTKEKFLSATKKEQRLYLFARHPLTIAFGYIFVFIGGMCIRSLMNNPKRHWDSAISLGLHLVMGIIMYLAGGWTGLILGLIVPSFIAFAIGAYLFYAQHNFPGVYFADKNGWTYINAAMKSSSFMKMNPLMHWFTGNIGYHHIHHLNAKIPFYRLPEVYREIPELQKAKTTSLKARDIMACFRLKVWDVEQQKMVGL</sequence>
<feature type="transmembrane region" description="Helical" evidence="1">
    <location>
        <begin position="26"/>
        <end position="44"/>
    </location>
</feature>
<comment type="caution">
    <text evidence="3">The sequence shown here is derived from an EMBL/GenBank/DDBJ whole genome shotgun (WGS) entry which is preliminary data.</text>
</comment>
<dbReference type="InterPro" id="IPR012171">
    <property type="entry name" value="Fatty_acid_desaturase"/>
</dbReference>
<accession>A0A2D0N3Q2</accession>
<keyword evidence="1" id="KW-1133">Transmembrane helix</keyword>
<keyword evidence="1" id="KW-0472">Membrane</keyword>
<evidence type="ECO:0000259" key="2">
    <source>
        <dbReference type="Pfam" id="PF00487"/>
    </source>
</evidence>
<evidence type="ECO:0000313" key="3">
    <source>
        <dbReference type="EMBL" id="PHN03018.1"/>
    </source>
</evidence>